<dbReference type="Pfam" id="PF13449">
    <property type="entry name" value="Phytase-like"/>
    <property type="match status" value="1"/>
</dbReference>
<protein>
    <submittedName>
        <fullName evidence="2">Esterase-like activity of phytase family protein</fullName>
    </submittedName>
</protein>
<proteinExistence type="predicted"/>
<organism evidence="2 3">
    <name type="scientific">Stakelama tenebrarum</name>
    <dbReference type="NCBI Taxonomy" id="2711215"/>
    <lineage>
        <taxon>Bacteria</taxon>
        <taxon>Pseudomonadati</taxon>
        <taxon>Pseudomonadota</taxon>
        <taxon>Alphaproteobacteria</taxon>
        <taxon>Sphingomonadales</taxon>
        <taxon>Sphingomonadaceae</taxon>
        <taxon>Stakelama</taxon>
    </lineage>
</organism>
<dbReference type="SUPFAM" id="SSF50956">
    <property type="entry name" value="Thermostable phytase (3-phytase)"/>
    <property type="match status" value="1"/>
</dbReference>
<dbReference type="InterPro" id="IPR014567">
    <property type="entry name" value="UCP031900"/>
</dbReference>
<accession>A0A6G6Y9Q8</accession>
<evidence type="ECO:0000259" key="1">
    <source>
        <dbReference type="Pfam" id="PF13449"/>
    </source>
</evidence>
<keyword evidence="3" id="KW-1185">Reference proteome</keyword>
<sequence>MVTERSASAIGALGRGSAWRFFLAALILSGFAGVKPRWRETLGPARTIHTRQVMLDADDPDRRRVGDLTYLGGVRLMSRDSAFGGFSDLVVRGDRFVLISDRGGVVRFRMGKDWRPRAVRFGDLEEGPGPGWSTLDRDSESLAFDPAGGNFWVGYERANQIWRYGSDLARATGHAAPPAMAEWSDNSGLESLTRLSDGSFLALSEWGSAAGPRLRDGIWFAGDPVDAPRRGFRFYYRPPSRYAATSLVELPDGDLLVLLRRLDPPLRFSTRIERIARSAIRKGAVVEGREVATLAAPLIHENFEGIAVSREGKDTILWIVSDDNLMLLQRSLLLKFRLEPNRAQQNGPRADASRRDAPGKE</sequence>
<reference evidence="2 3" key="1">
    <citation type="submission" date="2020-02" db="EMBL/GenBank/DDBJ databases">
        <authorList>
            <person name="Zheng R.K."/>
            <person name="Sun C.M."/>
        </authorList>
    </citation>
    <scope>NUCLEOTIDE SEQUENCE [LARGE SCALE GENOMIC DNA]</scope>
    <source>
        <strain evidence="3">zrk23</strain>
    </source>
</reference>
<dbReference type="AlphaFoldDB" id="A0A6G6Y9Q8"/>
<dbReference type="KEGG" id="spzr:G5C33_19005"/>
<dbReference type="InterPro" id="IPR027372">
    <property type="entry name" value="Phytase-like_dom"/>
</dbReference>
<name>A0A6G6Y9Q8_9SPHN</name>
<gene>
    <name evidence="2" type="ORF">G5C33_19005</name>
</gene>
<evidence type="ECO:0000313" key="2">
    <source>
        <dbReference type="EMBL" id="QIG81665.1"/>
    </source>
</evidence>
<dbReference type="RefSeq" id="WP_165328592.1">
    <property type="nucleotide sequence ID" value="NZ_CP049109.1"/>
</dbReference>
<dbReference type="PIRSF" id="PIRSF031900">
    <property type="entry name" value="UCP031900"/>
    <property type="match status" value="1"/>
</dbReference>
<evidence type="ECO:0000313" key="3">
    <source>
        <dbReference type="Proteomes" id="UP000501568"/>
    </source>
</evidence>
<dbReference type="EMBL" id="CP049109">
    <property type="protein sequence ID" value="QIG81665.1"/>
    <property type="molecule type" value="Genomic_DNA"/>
</dbReference>
<dbReference type="Proteomes" id="UP000501568">
    <property type="component" value="Chromosome"/>
</dbReference>
<feature type="domain" description="Phytase-like" evidence="1">
    <location>
        <begin position="82"/>
        <end position="324"/>
    </location>
</feature>